<evidence type="ECO:0000313" key="2">
    <source>
        <dbReference type="Proteomes" id="UP001558613"/>
    </source>
</evidence>
<dbReference type="Proteomes" id="UP001558613">
    <property type="component" value="Unassembled WGS sequence"/>
</dbReference>
<dbReference type="EMBL" id="JAYMGO010000014">
    <property type="protein sequence ID" value="KAL1262080.1"/>
    <property type="molecule type" value="Genomic_DNA"/>
</dbReference>
<protein>
    <submittedName>
        <fullName evidence="1">Uncharacterized protein</fullName>
    </submittedName>
</protein>
<gene>
    <name evidence="1" type="ORF">QQF64_007345</name>
</gene>
<sequence length="174" mass="19133">MGNLAHYSLQELPLGLLHGVCGCTEVEGKHKGLQTEPGASRRIEFGYCSNQGAEFLRFAQRASWEGPTLMGWYRRRESQALREGCGLRLQCKQSGVNGSATALTDSSSESLPSRQGLGLVETACKQRQGKYKEETGRVVLRTSTTRPGLESLLCGLQHATDSTMTRAMRQEHET</sequence>
<reference evidence="1 2" key="1">
    <citation type="submission" date="2023-09" db="EMBL/GenBank/DDBJ databases">
        <authorList>
            <person name="Wang M."/>
        </authorList>
    </citation>
    <scope>NUCLEOTIDE SEQUENCE [LARGE SCALE GENOMIC DNA]</scope>
    <source>
        <strain evidence="1">GT-2023</strain>
        <tissue evidence="1">Liver</tissue>
    </source>
</reference>
<comment type="caution">
    <text evidence="1">The sequence shown here is derived from an EMBL/GenBank/DDBJ whole genome shotgun (WGS) entry which is preliminary data.</text>
</comment>
<keyword evidence="2" id="KW-1185">Reference proteome</keyword>
<proteinExistence type="predicted"/>
<evidence type="ECO:0000313" key="1">
    <source>
        <dbReference type="EMBL" id="KAL1262080.1"/>
    </source>
</evidence>
<accession>A0ABR3MB42</accession>
<organism evidence="1 2">
    <name type="scientific">Cirrhinus molitorella</name>
    <name type="common">mud carp</name>
    <dbReference type="NCBI Taxonomy" id="172907"/>
    <lineage>
        <taxon>Eukaryota</taxon>
        <taxon>Metazoa</taxon>
        <taxon>Chordata</taxon>
        <taxon>Craniata</taxon>
        <taxon>Vertebrata</taxon>
        <taxon>Euteleostomi</taxon>
        <taxon>Actinopterygii</taxon>
        <taxon>Neopterygii</taxon>
        <taxon>Teleostei</taxon>
        <taxon>Ostariophysi</taxon>
        <taxon>Cypriniformes</taxon>
        <taxon>Cyprinidae</taxon>
        <taxon>Labeoninae</taxon>
        <taxon>Labeonini</taxon>
        <taxon>Cirrhinus</taxon>
    </lineage>
</organism>
<name>A0ABR3MB42_9TELE</name>